<accession>A0A6J5KQG8</accession>
<sequence length="124" mass="13335">MGKFLSAQQTAAAIIAKSGSRVTLKRTGSSGFDPVTQQETSVIQTFEFLVAVAPPSQQAQYTVGTLEGRNALEMYFALKGQTTNPQPGDVVVIKGEDYKVFWAQTYDPALDGPILTLAYAERGS</sequence>
<proteinExistence type="predicted"/>
<evidence type="ECO:0000313" key="1">
    <source>
        <dbReference type="EMBL" id="CAB4122340.1"/>
    </source>
</evidence>
<evidence type="ECO:0000313" key="2">
    <source>
        <dbReference type="EMBL" id="CAB4123811.1"/>
    </source>
</evidence>
<name>A0A6J5KQG8_9CAUD</name>
<protein>
    <submittedName>
        <fullName evidence="1">Uncharacterized protein</fullName>
    </submittedName>
</protein>
<gene>
    <name evidence="1" type="ORF">UFOVP32_9</name>
    <name evidence="2" type="ORF">UFOVP50_67</name>
</gene>
<dbReference type="EMBL" id="LR796160">
    <property type="protein sequence ID" value="CAB4122340.1"/>
    <property type="molecule type" value="Genomic_DNA"/>
</dbReference>
<organism evidence="1">
    <name type="scientific">uncultured Caudovirales phage</name>
    <dbReference type="NCBI Taxonomy" id="2100421"/>
    <lineage>
        <taxon>Viruses</taxon>
        <taxon>Duplodnaviria</taxon>
        <taxon>Heunggongvirae</taxon>
        <taxon>Uroviricota</taxon>
        <taxon>Caudoviricetes</taxon>
        <taxon>Peduoviridae</taxon>
        <taxon>Maltschvirus</taxon>
        <taxon>Maltschvirus maltsch</taxon>
    </lineage>
</organism>
<dbReference type="EMBL" id="LR796173">
    <property type="protein sequence ID" value="CAB4123811.1"/>
    <property type="molecule type" value="Genomic_DNA"/>
</dbReference>
<reference evidence="1" key="1">
    <citation type="submission" date="2020-04" db="EMBL/GenBank/DDBJ databases">
        <authorList>
            <person name="Chiriac C."/>
            <person name="Salcher M."/>
            <person name="Ghai R."/>
            <person name="Kavagutti S V."/>
        </authorList>
    </citation>
    <scope>NUCLEOTIDE SEQUENCE</scope>
</reference>